<organism evidence="1">
    <name type="scientific">Rhizophora mucronata</name>
    <name type="common">Asiatic mangrove</name>
    <dbReference type="NCBI Taxonomy" id="61149"/>
    <lineage>
        <taxon>Eukaryota</taxon>
        <taxon>Viridiplantae</taxon>
        <taxon>Streptophyta</taxon>
        <taxon>Embryophyta</taxon>
        <taxon>Tracheophyta</taxon>
        <taxon>Spermatophyta</taxon>
        <taxon>Magnoliopsida</taxon>
        <taxon>eudicotyledons</taxon>
        <taxon>Gunneridae</taxon>
        <taxon>Pentapetalae</taxon>
        <taxon>rosids</taxon>
        <taxon>fabids</taxon>
        <taxon>Malpighiales</taxon>
        <taxon>Rhizophoraceae</taxon>
        <taxon>Rhizophora</taxon>
    </lineage>
</organism>
<accession>A0A2P2JAX9</accession>
<sequence length="28" mass="3227">MMGCDADFQRTNEQKCSFSETQKVKSNI</sequence>
<proteinExistence type="predicted"/>
<protein>
    <submittedName>
        <fullName evidence="1">Uncharacterized protein</fullName>
    </submittedName>
</protein>
<name>A0A2P2JAX9_RHIMU</name>
<dbReference type="EMBL" id="GGEC01010153">
    <property type="protein sequence ID" value="MBW90636.1"/>
    <property type="molecule type" value="Transcribed_RNA"/>
</dbReference>
<dbReference type="AlphaFoldDB" id="A0A2P2JAX9"/>
<evidence type="ECO:0000313" key="1">
    <source>
        <dbReference type="EMBL" id="MBW90636.1"/>
    </source>
</evidence>
<reference evidence="1" key="1">
    <citation type="submission" date="2018-02" db="EMBL/GenBank/DDBJ databases">
        <title>Rhizophora mucronata_Transcriptome.</title>
        <authorList>
            <person name="Meera S.P."/>
            <person name="Sreeshan A."/>
            <person name="Augustine A."/>
        </authorList>
    </citation>
    <scope>NUCLEOTIDE SEQUENCE</scope>
    <source>
        <tissue evidence="1">Leaf</tissue>
    </source>
</reference>